<dbReference type="InterPro" id="IPR036165">
    <property type="entry name" value="YefM-like_sf"/>
</dbReference>
<dbReference type="Pfam" id="PF02604">
    <property type="entry name" value="PhdYeFM_antitox"/>
    <property type="match status" value="1"/>
</dbReference>
<accession>A0ABQ6CMI0</accession>
<comment type="caution">
    <text evidence="3">The sequence shown here is derived from an EMBL/GenBank/DDBJ whole genome shotgun (WGS) entry which is preliminary data.</text>
</comment>
<organism evidence="3 4">
    <name type="scientific">Labrys miyagiensis</name>
    <dbReference type="NCBI Taxonomy" id="346912"/>
    <lineage>
        <taxon>Bacteria</taxon>
        <taxon>Pseudomonadati</taxon>
        <taxon>Pseudomonadota</taxon>
        <taxon>Alphaproteobacteria</taxon>
        <taxon>Hyphomicrobiales</taxon>
        <taxon>Xanthobacteraceae</taxon>
        <taxon>Labrys</taxon>
    </lineage>
</organism>
<protein>
    <recommendedName>
        <fullName evidence="2">Antitoxin</fullName>
    </recommendedName>
</protein>
<dbReference type="NCBIfam" id="TIGR01552">
    <property type="entry name" value="phd_fam"/>
    <property type="match status" value="1"/>
</dbReference>
<comment type="similarity">
    <text evidence="1 2">Belongs to the phD/YefM antitoxin family.</text>
</comment>
<gene>
    <name evidence="3" type="ORF">GCM10007874_38590</name>
</gene>
<sequence>MTRIQKPSLQKPDGSWALQDAKAHFSEVVRRARSDGPQHVTVHGREEVVVISAQEFRTLKGETTGAALIAAVQASPYRDIDLEPERSPMPVREIEL</sequence>
<proteinExistence type="inferred from homology"/>
<keyword evidence="4" id="KW-1185">Reference proteome</keyword>
<evidence type="ECO:0000256" key="2">
    <source>
        <dbReference type="RuleBase" id="RU362080"/>
    </source>
</evidence>
<dbReference type="SUPFAM" id="SSF143120">
    <property type="entry name" value="YefM-like"/>
    <property type="match status" value="1"/>
</dbReference>
<dbReference type="Gene3D" id="3.40.1620.10">
    <property type="entry name" value="YefM-like domain"/>
    <property type="match status" value="1"/>
</dbReference>
<dbReference type="EMBL" id="BSPC01000035">
    <property type="protein sequence ID" value="GLS20842.1"/>
    <property type="molecule type" value="Genomic_DNA"/>
</dbReference>
<dbReference type="Proteomes" id="UP001156882">
    <property type="component" value="Unassembled WGS sequence"/>
</dbReference>
<comment type="function">
    <text evidence="2">Antitoxin component of a type II toxin-antitoxin (TA) system.</text>
</comment>
<reference evidence="4" key="1">
    <citation type="journal article" date="2019" name="Int. J. Syst. Evol. Microbiol.">
        <title>The Global Catalogue of Microorganisms (GCM) 10K type strain sequencing project: providing services to taxonomists for standard genome sequencing and annotation.</title>
        <authorList>
            <consortium name="The Broad Institute Genomics Platform"/>
            <consortium name="The Broad Institute Genome Sequencing Center for Infectious Disease"/>
            <person name="Wu L."/>
            <person name="Ma J."/>
        </authorList>
    </citation>
    <scope>NUCLEOTIDE SEQUENCE [LARGE SCALE GENOMIC DNA]</scope>
    <source>
        <strain evidence="4">NBRC 101365</strain>
    </source>
</reference>
<evidence type="ECO:0000313" key="3">
    <source>
        <dbReference type="EMBL" id="GLS20842.1"/>
    </source>
</evidence>
<name>A0ABQ6CMI0_9HYPH</name>
<evidence type="ECO:0000256" key="1">
    <source>
        <dbReference type="ARBA" id="ARBA00009981"/>
    </source>
</evidence>
<evidence type="ECO:0000313" key="4">
    <source>
        <dbReference type="Proteomes" id="UP001156882"/>
    </source>
</evidence>
<dbReference type="InterPro" id="IPR006442">
    <property type="entry name" value="Antitoxin_Phd/YefM"/>
</dbReference>